<keyword evidence="2" id="KW-0812">Transmembrane</keyword>
<feature type="region of interest" description="Disordered" evidence="1">
    <location>
        <begin position="81"/>
        <end position="113"/>
    </location>
</feature>
<organism evidence="3 4">
    <name type="scientific">Shewanella algidipiscicola</name>
    <dbReference type="NCBI Taxonomy" id="614070"/>
    <lineage>
        <taxon>Bacteria</taxon>
        <taxon>Pseudomonadati</taxon>
        <taxon>Pseudomonadota</taxon>
        <taxon>Gammaproteobacteria</taxon>
        <taxon>Alteromonadales</taxon>
        <taxon>Shewanellaceae</taxon>
        <taxon>Shewanella</taxon>
    </lineage>
</organism>
<keyword evidence="2" id="KW-0472">Membrane</keyword>
<evidence type="ECO:0000256" key="1">
    <source>
        <dbReference type="SAM" id="MobiDB-lite"/>
    </source>
</evidence>
<proteinExistence type="predicted"/>
<keyword evidence="4" id="KW-1185">Reference proteome</keyword>
<feature type="compositionally biased region" description="Low complexity" evidence="1">
    <location>
        <begin position="83"/>
        <end position="100"/>
    </location>
</feature>
<evidence type="ECO:0000256" key="2">
    <source>
        <dbReference type="SAM" id="Phobius"/>
    </source>
</evidence>
<keyword evidence="2" id="KW-1133">Transmembrane helix</keyword>
<protein>
    <submittedName>
        <fullName evidence="3">Uncharacterized protein</fullName>
    </submittedName>
</protein>
<accession>A0ABQ4P853</accession>
<name>A0ABQ4P853_9GAMM</name>
<comment type="caution">
    <text evidence="3">The sequence shown here is derived from an EMBL/GenBank/DDBJ whole genome shotgun (WGS) entry which is preliminary data.</text>
</comment>
<sequence length="113" mass="12328">MSDQIESENPVNWASMLFNTAGFIWGFLLGGAAGYFGNWLWHKFGPKNHNAHLKVETDAEGINFSGRLTNDNKEQVLKTLKATTTPTSTTPSYTSKSTNSGTNKNVGNSSTKI</sequence>
<dbReference type="RefSeq" id="WP_119977169.1">
    <property type="nucleotide sequence ID" value="NZ_BPFB01000006.1"/>
</dbReference>
<evidence type="ECO:0000313" key="3">
    <source>
        <dbReference type="EMBL" id="GIU43720.1"/>
    </source>
</evidence>
<reference evidence="3 4" key="1">
    <citation type="submission" date="2021-05" db="EMBL/GenBank/DDBJ databases">
        <title>Molecular characterization for Shewanella algae harboring chromosomal blaOXA-55-like strains isolated from clinical and environment sample.</title>
        <authorList>
            <person name="Ohama Y."/>
            <person name="Aoki K."/>
            <person name="Harada S."/>
            <person name="Moriya K."/>
            <person name="Ishii Y."/>
            <person name="Tateda K."/>
        </authorList>
    </citation>
    <scope>NUCLEOTIDE SEQUENCE [LARGE SCALE GENOMIC DNA]</scope>
    <source>
        <strain evidence="3 4">LMG 23746</strain>
    </source>
</reference>
<dbReference type="EMBL" id="BPFB01000006">
    <property type="protein sequence ID" value="GIU43720.1"/>
    <property type="molecule type" value="Genomic_DNA"/>
</dbReference>
<feature type="compositionally biased region" description="Polar residues" evidence="1">
    <location>
        <begin position="101"/>
        <end position="113"/>
    </location>
</feature>
<gene>
    <name evidence="3" type="ORF">TUM4630_07730</name>
</gene>
<evidence type="ECO:0000313" key="4">
    <source>
        <dbReference type="Proteomes" id="UP000761574"/>
    </source>
</evidence>
<feature type="transmembrane region" description="Helical" evidence="2">
    <location>
        <begin position="20"/>
        <end position="41"/>
    </location>
</feature>
<dbReference type="Proteomes" id="UP000761574">
    <property type="component" value="Unassembled WGS sequence"/>
</dbReference>